<dbReference type="InterPro" id="IPR001128">
    <property type="entry name" value="Cyt_P450"/>
</dbReference>
<evidence type="ECO:0000256" key="7">
    <source>
        <dbReference type="SAM" id="MobiDB-lite"/>
    </source>
</evidence>
<dbReference type="GO" id="GO:0016705">
    <property type="term" value="F:oxidoreductase activity, acting on paired donors, with incorporation or reduction of molecular oxygen"/>
    <property type="evidence" value="ECO:0007669"/>
    <property type="project" value="InterPro"/>
</dbReference>
<dbReference type="GO" id="GO:0020037">
    <property type="term" value="F:heme binding"/>
    <property type="evidence" value="ECO:0007669"/>
    <property type="project" value="InterPro"/>
</dbReference>
<keyword evidence="3" id="KW-0479">Metal-binding</keyword>
<keyword evidence="6" id="KW-0503">Monooxygenase</keyword>
<comment type="similarity">
    <text evidence="1">Belongs to the cytochrome P450 family.</text>
</comment>
<dbReference type="PRINTS" id="PR00385">
    <property type="entry name" value="P450"/>
</dbReference>
<evidence type="ECO:0000256" key="5">
    <source>
        <dbReference type="ARBA" id="ARBA00023004"/>
    </source>
</evidence>
<dbReference type="InterPro" id="IPR036396">
    <property type="entry name" value="Cyt_P450_sf"/>
</dbReference>
<evidence type="ECO:0000256" key="4">
    <source>
        <dbReference type="ARBA" id="ARBA00023002"/>
    </source>
</evidence>
<evidence type="ECO:0000256" key="2">
    <source>
        <dbReference type="ARBA" id="ARBA00022617"/>
    </source>
</evidence>
<dbReference type="GO" id="GO:0004497">
    <property type="term" value="F:monooxygenase activity"/>
    <property type="evidence" value="ECO:0007669"/>
    <property type="project" value="UniProtKB-KW"/>
</dbReference>
<gene>
    <name evidence="8" type="ORF">DEO72_LG5g3021</name>
</gene>
<dbReference type="AlphaFoldDB" id="A0A4D6M316"/>
<sequence length="894" mass="101718">MAKWQLSTHKQREENFFEHIVHIQSKKKKKKGEQKQREEEFQREEENKERGASRGKSAVVSEKEAEKCVKALREFMHMLGVCTVADAVPVLRWMNLGVKAMKETAKELDVILDEWLVEHSKKREKGVESDDQDFMDMMLSVLEGATIDGFDAPTINKATTLALILGATDTSTVTLTWVICFLLKNPLILEKVKEEINTHIGEERFINESDMNKLVYLQAVVKETLRLYPPGPLSAPREFTQDCMLGGYHIKKGTRLITNLWKIQTDPTIWLDPLKFKPERFLTTHRDVDVKGQNFELLPFGSGRRICPGISFGLNMIHLTLANFLHSFEIFNKPNEGIDMSEALGMTNEKATPLEILVKPPKMDFLLNCLTLNTTTVIASFLSLIFLFFCLYRRISSEKRAPIVKGAWPILGHLSLLNGSQTPHKTLGALADKYGALFTIKLGVKEALVLSNWEMSKELFTTNDLAVSSRPKLVAVEVMSYNQAFVGLSPYGPYWRELRKIVTFEFLSNRRIEQLSHIRVSEVQTSFKELCNLCVDNKKQNESSYSCATLVDMKEWLEHLTFNIIVRMVVGKRYFGVVHVEGKEKAERFMKNLDEFMKLMGTFTVADGVPCLRWLDFGGYEKAMKATAEEMDKLLSEWLEEHREKKGLDGKVKGDQDFMDVMISALNGAPIDGFDADTICKATTLELILGGTDSTAVTLTWALSLLLRNPLAMEKAKEEIDMHIGKDGWIKESDISKLVYLQAIVKETLRLYPPAPLSSPREFTQNCTLGGYHIKKGTRLMHNLWKIHRDPSVWSDPLEFKPERFLSTHEHVDLRGRHFELLPFGSGRRICAGMSLGLNVIHFTLANLLHSFDISNPSTEPIDMTEFFGFTNTRATPLEVLVKPRLSPNHYEAL</sequence>
<dbReference type="PROSITE" id="PS00086">
    <property type="entry name" value="CYTOCHROME_P450"/>
    <property type="match status" value="2"/>
</dbReference>
<evidence type="ECO:0000313" key="8">
    <source>
        <dbReference type="EMBL" id="QCD94931.1"/>
    </source>
</evidence>
<accession>A0A4D6M316</accession>
<dbReference type="Pfam" id="PF00067">
    <property type="entry name" value="p450"/>
    <property type="match status" value="2"/>
</dbReference>
<evidence type="ECO:0000256" key="6">
    <source>
        <dbReference type="ARBA" id="ARBA00023033"/>
    </source>
</evidence>
<keyword evidence="2" id="KW-0349">Heme</keyword>
<dbReference type="InterPro" id="IPR050651">
    <property type="entry name" value="Plant_Cytochrome_P450_Monoox"/>
</dbReference>
<dbReference type="InterPro" id="IPR017972">
    <property type="entry name" value="Cyt_P450_CS"/>
</dbReference>
<dbReference type="PANTHER" id="PTHR47947">
    <property type="entry name" value="CYTOCHROME P450 82C3-RELATED"/>
    <property type="match status" value="1"/>
</dbReference>
<dbReference type="EMBL" id="CP039349">
    <property type="protein sequence ID" value="QCD94931.1"/>
    <property type="molecule type" value="Genomic_DNA"/>
</dbReference>
<feature type="region of interest" description="Disordered" evidence="7">
    <location>
        <begin position="23"/>
        <end position="59"/>
    </location>
</feature>
<protein>
    <submittedName>
        <fullName evidence="8">Cytochrome P450</fullName>
    </submittedName>
</protein>
<dbReference type="GO" id="GO:0005506">
    <property type="term" value="F:iron ion binding"/>
    <property type="evidence" value="ECO:0007669"/>
    <property type="project" value="InterPro"/>
</dbReference>
<dbReference type="FunFam" id="1.10.630.10:FF:000026">
    <property type="entry name" value="Cytochrome P450 82C4"/>
    <property type="match status" value="2"/>
</dbReference>
<proteinExistence type="inferred from homology"/>
<reference evidence="8 9" key="1">
    <citation type="submission" date="2019-04" db="EMBL/GenBank/DDBJ databases">
        <title>An improved genome assembly and genetic linkage map for asparagus bean, Vigna unguiculata ssp. sesquipedialis.</title>
        <authorList>
            <person name="Xia Q."/>
            <person name="Zhang R."/>
            <person name="Dong Y."/>
        </authorList>
    </citation>
    <scope>NUCLEOTIDE SEQUENCE [LARGE SCALE GENOMIC DNA]</scope>
    <source>
        <tissue evidence="8">Leaf</tissue>
    </source>
</reference>
<keyword evidence="5" id="KW-0408">Iron</keyword>
<name>A0A4D6M316_VIGUN</name>
<dbReference type="Gene3D" id="1.10.630.10">
    <property type="entry name" value="Cytochrome P450"/>
    <property type="match status" value="2"/>
</dbReference>
<evidence type="ECO:0000313" key="9">
    <source>
        <dbReference type="Proteomes" id="UP000501690"/>
    </source>
</evidence>
<dbReference type="CDD" id="cd20654">
    <property type="entry name" value="CYP82"/>
    <property type="match status" value="1"/>
</dbReference>
<dbReference type="InterPro" id="IPR002401">
    <property type="entry name" value="Cyt_P450_E_grp-I"/>
</dbReference>
<dbReference type="PRINTS" id="PR00463">
    <property type="entry name" value="EP450I"/>
</dbReference>
<feature type="compositionally biased region" description="Basic and acidic residues" evidence="7">
    <location>
        <begin position="33"/>
        <end position="52"/>
    </location>
</feature>
<evidence type="ECO:0000256" key="1">
    <source>
        <dbReference type="ARBA" id="ARBA00010617"/>
    </source>
</evidence>
<organism evidence="8 9">
    <name type="scientific">Vigna unguiculata</name>
    <name type="common">Cowpea</name>
    <dbReference type="NCBI Taxonomy" id="3917"/>
    <lineage>
        <taxon>Eukaryota</taxon>
        <taxon>Viridiplantae</taxon>
        <taxon>Streptophyta</taxon>
        <taxon>Embryophyta</taxon>
        <taxon>Tracheophyta</taxon>
        <taxon>Spermatophyta</taxon>
        <taxon>Magnoliopsida</taxon>
        <taxon>eudicotyledons</taxon>
        <taxon>Gunneridae</taxon>
        <taxon>Pentapetalae</taxon>
        <taxon>rosids</taxon>
        <taxon>fabids</taxon>
        <taxon>Fabales</taxon>
        <taxon>Fabaceae</taxon>
        <taxon>Papilionoideae</taxon>
        <taxon>50 kb inversion clade</taxon>
        <taxon>NPAAA clade</taxon>
        <taxon>indigoferoid/millettioid clade</taxon>
        <taxon>Phaseoleae</taxon>
        <taxon>Vigna</taxon>
    </lineage>
</organism>
<dbReference type="SUPFAM" id="SSF48264">
    <property type="entry name" value="Cytochrome P450"/>
    <property type="match status" value="2"/>
</dbReference>
<dbReference type="Proteomes" id="UP000501690">
    <property type="component" value="Linkage Group LG5"/>
</dbReference>
<evidence type="ECO:0000256" key="3">
    <source>
        <dbReference type="ARBA" id="ARBA00022723"/>
    </source>
</evidence>
<dbReference type="PANTHER" id="PTHR47947:SF50">
    <property type="entry name" value="CYTOCHROME P450 82A3"/>
    <property type="match status" value="1"/>
</dbReference>
<keyword evidence="4" id="KW-0560">Oxidoreductase</keyword>
<keyword evidence="9" id="KW-1185">Reference proteome</keyword>